<feature type="non-terminal residue" evidence="1">
    <location>
        <position position="1"/>
    </location>
</feature>
<reference evidence="1" key="1">
    <citation type="journal article" date="2010" name="Microbiol. Resour. Announc.">
        <title>Comparative genomics of the bacterial genus Listeria: Genome evolution is characterized by limited gene acquisition and limited gene loss.</title>
        <authorList>
            <person name="den Bakker H.C."/>
            <person name="Cummings C.A."/>
            <person name="Ferreira V."/>
            <person name="Vatta P."/>
            <person name="Orsi R.H."/>
            <person name="Degoricija L."/>
            <person name="Barker M."/>
            <person name="Petrauskene O."/>
            <person name="Furtado M.R."/>
            <person name="Wiedmann M."/>
        </authorList>
    </citation>
    <scope>NUCLEOTIDE SEQUENCE [LARGE SCALE GENOMIC DNA]</scope>
    <source>
        <strain evidence="1">FSL N1-067</strain>
    </source>
</reference>
<gene>
    <name evidence="1" type="ORF">NT03LS_0776a</name>
</gene>
<protein>
    <submittedName>
        <fullName evidence="1">Tmp</fullName>
    </submittedName>
</protein>
<dbReference type="AlphaFoldDB" id="E3ZMV4"/>
<dbReference type="RefSeq" id="WP_003745945.1">
    <property type="nucleotide sequence ID" value="NZ_CM001051.1"/>
</dbReference>
<comment type="caution">
    <text evidence="1">The sequence shown here is derived from an EMBL/GenBank/DDBJ whole genome shotgun (WGS) entry which is preliminary data.</text>
</comment>
<evidence type="ECO:0000313" key="1">
    <source>
        <dbReference type="EMBL" id="EFS01043.1"/>
    </source>
</evidence>
<sequence length="70" mass="8069">VVVNSPDNSDMILLLQQQNQILMQLLQKNSDVYMDTNKVGSLVEPVITKTQNNRISRKDRVQGVRTTWQK</sequence>
<proteinExistence type="predicted"/>
<accession>E3ZMV4</accession>
<dbReference type="HOGENOM" id="CLU_202841_0_0_9"/>
<dbReference type="EMBL" id="ADXJ01000334">
    <property type="protein sequence ID" value="EFS01043.1"/>
    <property type="molecule type" value="Genomic_DNA"/>
</dbReference>
<organism evidence="1">
    <name type="scientific">Listeria seeligeri FSL N1-067</name>
    <dbReference type="NCBI Taxonomy" id="702453"/>
    <lineage>
        <taxon>Bacteria</taxon>
        <taxon>Bacillati</taxon>
        <taxon>Bacillota</taxon>
        <taxon>Bacilli</taxon>
        <taxon>Bacillales</taxon>
        <taxon>Listeriaceae</taxon>
        <taxon>Listeria</taxon>
    </lineage>
</organism>
<dbReference type="Proteomes" id="UP000004302">
    <property type="component" value="Chromosome"/>
</dbReference>
<name>E3ZMV4_LISSE</name>